<gene>
    <name evidence="1" type="ORF">GCM10023217_14930</name>
</gene>
<organism evidence="1 2">
    <name type="scientific">Gordonia alkaliphila</name>
    <dbReference type="NCBI Taxonomy" id="1053547"/>
    <lineage>
        <taxon>Bacteria</taxon>
        <taxon>Bacillati</taxon>
        <taxon>Actinomycetota</taxon>
        <taxon>Actinomycetes</taxon>
        <taxon>Mycobacteriales</taxon>
        <taxon>Gordoniaceae</taxon>
        <taxon>Gordonia</taxon>
    </lineage>
</organism>
<evidence type="ECO:0000313" key="1">
    <source>
        <dbReference type="EMBL" id="GAA4746315.1"/>
    </source>
</evidence>
<protein>
    <submittedName>
        <fullName evidence="1">Uncharacterized protein</fullName>
    </submittedName>
</protein>
<reference evidence="2" key="1">
    <citation type="journal article" date="2019" name="Int. J. Syst. Evol. Microbiol.">
        <title>The Global Catalogue of Microorganisms (GCM) 10K type strain sequencing project: providing services to taxonomists for standard genome sequencing and annotation.</title>
        <authorList>
            <consortium name="The Broad Institute Genomics Platform"/>
            <consortium name="The Broad Institute Genome Sequencing Center for Infectious Disease"/>
            <person name="Wu L."/>
            <person name="Ma J."/>
        </authorList>
    </citation>
    <scope>NUCLEOTIDE SEQUENCE [LARGE SCALE GENOMIC DNA]</scope>
    <source>
        <strain evidence="2">JCM 18077</strain>
    </source>
</reference>
<evidence type="ECO:0000313" key="2">
    <source>
        <dbReference type="Proteomes" id="UP001500822"/>
    </source>
</evidence>
<keyword evidence="2" id="KW-1185">Reference proteome</keyword>
<accession>A0ABP8Z4F0</accession>
<proteinExistence type="predicted"/>
<name>A0ABP8Z4F0_9ACTN</name>
<sequence length="332" mass="36724">MLPTVLWDGASNHAQLACKLHPGSEGWDAQQLAISIGTSVELLIKHMLAQRSFNLLADRFSDDTALTLDGKASKSVSLPPLTTVTAAAAFDRAKRVCNLNLVKSDYDIVFEVRNAALHLGIASEHANTEALKKMAALAGEIFDHLGVSRAKRSAYWGGAAAHAFVESLVDEAADEVRARYDWLLSVARSNYEQLVENLVGSGKESVVRQFAEVRPTIDPIAEESVPQQCPACRNMGWIVYAVDRSSPIVEYADEEYGYRLSETYVERDGIADRFECGVCRLKLSRREYLVQAKMPMETTLEPDGATEQEISDYADAQIERYIESMDEQARGN</sequence>
<comment type="caution">
    <text evidence="1">The sequence shown here is derived from an EMBL/GenBank/DDBJ whole genome shotgun (WGS) entry which is preliminary data.</text>
</comment>
<dbReference type="EMBL" id="BAABIE010000005">
    <property type="protein sequence ID" value="GAA4746315.1"/>
    <property type="molecule type" value="Genomic_DNA"/>
</dbReference>
<dbReference type="Proteomes" id="UP001500822">
    <property type="component" value="Unassembled WGS sequence"/>
</dbReference>